<gene>
    <name evidence="2" type="ORF">BCL69_106814</name>
</gene>
<dbReference type="InterPro" id="IPR007409">
    <property type="entry name" value="Restrct_endonuc_type1_HsdR_N"/>
</dbReference>
<dbReference type="GO" id="GO:0003677">
    <property type="term" value="F:DNA binding"/>
    <property type="evidence" value="ECO:0007669"/>
    <property type="project" value="UniProtKB-KW"/>
</dbReference>
<dbReference type="EMBL" id="VNHT01000068">
    <property type="protein sequence ID" value="TYP78785.1"/>
    <property type="molecule type" value="Genomic_DNA"/>
</dbReference>
<accession>A0A5D3Y7Y8</accession>
<name>A0A5D3Y7Y8_9PROT</name>
<dbReference type="AlphaFoldDB" id="A0A5D3Y7Y8"/>
<feature type="domain" description="Restriction endonuclease type I HsdR N-terminal" evidence="1">
    <location>
        <begin position="1"/>
        <end position="76"/>
    </location>
</feature>
<evidence type="ECO:0000313" key="2">
    <source>
        <dbReference type="EMBL" id="TYP78785.1"/>
    </source>
</evidence>
<dbReference type="GO" id="GO:0009035">
    <property type="term" value="F:type I site-specific deoxyribonuclease activity"/>
    <property type="evidence" value="ECO:0007669"/>
    <property type="project" value="UniProtKB-EC"/>
</dbReference>
<dbReference type="Pfam" id="PF04313">
    <property type="entry name" value="HSDR_N"/>
    <property type="match status" value="1"/>
</dbReference>
<organism evidence="2 3">
    <name type="scientific">Nitrosomonas communis</name>
    <dbReference type="NCBI Taxonomy" id="44574"/>
    <lineage>
        <taxon>Bacteria</taxon>
        <taxon>Pseudomonadati</taxon>
        <taxon>Pseudomonadota</taxon>
        <taxon>Betaproteobacteria</taxon>
        <taxon>Nitrosomonadales</taxon>
        <taxon>Nitrosomonadaceae</taxon>
        <taxon>Nitrosomonas</taxon>
    </lineage>
</organism>
<reference evidence="2 3" key="1">
    <citation type="submission" date="2019-07" db="EMBL/GenBank/DDBJ databases">
        <title>Active sludge and wastewater microbial communities from Klosterneuburg, Austria.</title>
        <authorList>
            <person name="Wagner M."/>
        </authorList>
    </citation>
    <scope>NUCLEOTIDE SEQUENCE [LARGE SCALE GENOMIC DNA]</scope>
    <source>
        <strain evidence="2 3">Nm2</strain>
    </source>
</reference>
<dbReference type="GO" id="GO:0009307">
    <property type="term" value="P:DNA restriction-modification system"/>
    <property type="evidence" value="ECO:0007669"/>
    <property type="project" value="UniProtKB-KW"/>
</dbReference>
<evidence type="ECO:0000313" key="3">
    <source>
        <dbReference type="Proteomes" id="UP000324176"/>
    </source>
</evidence>
<dbReference type="Proteomes" id="UP000324176">
    <property type="component" value="Unassembled WGS sequence"/>
</dbReference>
<sequence>MTEDQLEQLALSWFQDTGWDYRCGPNIAPDGENPERTDYRRVLLTGRLKEALQRLNAGIPASVLDDVVHQLTKPSHPSLIRKIAVFTNCSSMVYL</sequence>
<evidence type="ECO:0000259" key="1">
    <source>
        <dbReference type="Pfam" id="PF04313"/>
    </source>
</evidence>
<dbReference type="RefSeq" id="WP_200899689.1">
    <property type="nucleotide sequence ID" value="NZ_CP011451.1"/>
</dbReference>
<proteinExistence type="predicted"/>
<dbReference type="GO" id="GO:0005524">
    <property type="term" value="F:ATP binding"/>
    <property type="evidence" value="ECO:0007669"/>
    <property type="project" value="UniProtKB-KW"/>
</dbReference>
<comment type="caution">
    <text evidence="2">The sequence shown here is derived from an EMBL/GenBank/DDBJ whole genome shotgun (WGS) entry which is preliminary data.</text>
</comment>
<protein>
    <submittedName>
        <fullName evidence="2">Type I restriction enzyme R subunit</fullName>
    </submittedName>
</protein>